<accession>A0ABZ2CG21</accession>
<evidence type="ECO:0000313" key="7">
    <source>
        <dbReference type="EMBL" id="WVX82736.1"/>
    </source>
</evidence>
<evidence type="ECO:0000256" key="4">
    <source>
        <dbReference type="ARBA" id="ARBA00022989"/>
    </source>
</evidence>
<evidence type="ECO:0000256" key="6">
    <source>
        <dbReference type="SAM" id="Phobius"/>
    </source>
</evidence>
<dbReference type="PANTHER" id="PTHR13353">
    <property type="entry name" value="TRANSMEMBRANE PROTEIN 19"/>
    <property type="match status" value="1"/>
</dbReference>
<organism evidence="7 8">
    <name type="scientific">Niallia oryzisoli</name>
    <dbReference type="NCBI Taxonomy" id="1737571"/>
    <lineage>
        <taxon>Bacteria</taxon>
        <taxon>Bacillati</taxon>
        <taxon>Bacillota</taxon>
        <taxon>Bacilli</taxon>
        <taxon>Bacillales</taxon>
        <taxon>Bacillaceae</taxon>
        <taxon>Niallia</taxon>
    </lineage>
</organism>
<keyword evidence="4 6" id="KW-1133">Transmembrane helix</keyword>
<gene>
    <name evidence="7" type="ORF">R4Z09_07065</name>
</gene>
<dbReference type="Proteomes" id="UP001357223">
    <property type="component" value="Chromosome"/>
</dbReference>
<keyword evidence="8" id="KW-1185">Reference proteome</keyword>
<dbReference type="Pfam" id="PF01940">
    <property type="entry name" value="DUF92"/>
    <property type="match status" value="1"/>
</dbReference>
<protein>
    <submittedName>
        <fullName evidence="7">DUF92 domain-containing protein</fullName>
    </submittedName>
</protein>
<sequence>MTLVIVLIILATVILGYFSKLLTFSGTVAAFVVGSLITLGFGAKGLVVLGLFFGSSSLWSKVKSSKKERAEELLVKGSQRDWQQVIANGGLAAISSALYYFTNEFFWLVGFCICLAASNSDTWASEIGSMSKGRPVCVKTFKQVARGTSGAVSLLGTFAAAAGSFLIAFGAFTLFHLQVNEFLFIFILGFCGNLIDTLLGAFVQAGYQCSHCGLKTEKKIHCGQPTKLIKGYTILNNDVVNFLSVFFILIISMLLGKAI</sequence>
<comment type="subcellular location">
    <subcellularLocation>
        <location evidence="1">Membrane</location>
        <topology evidence="1">Multi-pass membrane protein</topology>
    </subcellularLocation>
</comment>
<feature type="transmembrane region" description="Helical" evidence="6">
    <location>
        <begin position="151"/>
        <end position="175"/>
    </location>
</feature>
<evidence type="ECO:0000256" key="1">
    <source>
        <dbReference type="ARBA" id="ARBA00004141"/>
    </source>
</evidence>
<evidence type="ECO:0000313" key="8">
    <source>
        <dbReference type="Proteomes" id="UP001357223"/>
    </source>
</evidence>
<reference evidence="7 8" key="1">
    <citation type="submission" date="2023-10" db="EMBL/GenBank/DDBJ databases">
        <title>Niallia locisalis sp.nov. isolated from a salt pond sample.</title>
        <authorList>
            <person name="Li X.-J."/>
            <person name="Dong L."/>
        </authorList>
    </citation>
    <scope>NUCLEOTIDE SEQUENCE [LARGE SCALE GENOMIC DNA]</scope>
    <source>
        <strain evidence="7 8">DSM 29761</strain>
    </source>
</reference>
<dbReference type="EMBL" id="CP137640">
    <property type="protein sequence ID" value="WVX82736.1"/>
    <property type="molecule type" value="Genomic_DNA"/>
</dbReference>
<feature type="transmembrane region" description="Helical" evidence="6">
    <location>
        <begin position="239"/>
        <end position="256"/>
    </location>
</feature>
<proteinExistence type="inferred from homology"/>
<dbReference type="RefSeq" id="WP_338451631.1">
    <property type="nucleotide sequence ID" value="NZ_CP137640.1"/>
</dbReference>
<keyword evidence="3 6" id="KW-0812">Transmembrane</keyword>
<feature type="transmembrane region" description="Helical" evidence="6">
    <location>
        <begin position="28"/>
        <end position="53"/>
    </location>
</feature>
<keyword evidence="5 6" id="KW-0472">Membrane</keyword>
<name>A0ABZ2CG21_9BACI</name>
<evidence type="ECO:0000256" key="3">
    <source>
        <dbReference type="ARBA" id="ARBA00022692"/>
    </source>
</evidence>
<dbReference type="InterPro" id="IPR002794">
    <property type="entry name" value="DUF92_TMEM19"/>
</dbReference>
<evidence type="ECO:0000256" key="2">
    <source>
        <dbReference type="ARBA" id="ARBA00009012"/>
    </source>
</evidence>
<dbReference type="PANTHER" id="PTHR13353:SF5">
    <property type="entry name" value="TRANSMEMBRANE PROTEIN 19"/>
    <property type="match status" value="1"/>
</dbReference>
<comment type="similarity">
    <text evidence="2">Belongs to the TMEM19 family.</text>
</comment>
<evidence type="ECO:0000256" key="5">
    <source>
        <dbReference type="ARBA" id="ARBA00023136"/>
    </source>
</evidence>
<feature type="transmembrane region" description="Helical" evidence="6">
    <location>
        <begin position="182"/>
        <end position="207"/>
    </location>
</feature>